<dbReference type="InterPro" id="IPR042087">
    <property type="entry name" value="DNA_pol_B_thumb"/>
</dbReference>
<keyword evidence="3 14" id="KW-0808">Transferase</keyword>
<proteinExistence type="inferred from homology"/>
<feature type="region of interest" description="Disordered" evidence="15">
    <location>
        <begin position="1"/>
        <end position="24"/>
    </location>
</feature>
<keyword evidence="4 14" id="KW-0548">Nucleotidyltransferase</keyword>
<keyword evidence="12" id="KW-0539">Nucleus</keyword>
<evidence type="ECO:0000256" key="7">
    <source>
        <dbReference type="ARBA" id="ARBA00022723"/>
    </source>
</evidence>
<evidence type="ECO:0000256" key="4">
    <source>
        <dbReference type="ARBA" id="ARBA00022695"/>
    </source>
</evidence>
<protein>
    <recommendedName>
        <fullName evidence="14">DNA polymerase</fullName>
        <ecNumber evidence="14">2.7.7.7</ecNumber>
    </recommendedName>
</protein>
<evidence type="ECO:0000259" key="16">
    <source>
        <dbReference type="Pfam" id="PF00136"/>
    </source>
</evidence>
<dbReference type="GO" id="GO:0008296">
    <property type="term" value="F:3'-5'-DNA exonuclease activity"/>
    <property type="evidence" value="ECO:0007669"/>
    <property type="project" value="TreeGrafter"/>
</dbReference>
<dbReference type="FunFam" id="1.10.287.690:FF:000001">
    <property type="entry name" value="DNA polymerase"/>
    <property type="match status" value="1"/>
</dbReference>
<sequence>MNGGSARKRPGAPPHPSPAQQKHHAFMEEEEMDEDVFLEETLIDEDAQILRDIEERQALASRLAKWARPALSSAYLNQTQSIVFQQLEIDYVIGESHKELLPNRSGPAAIIRIFGVTREGMGPDDISRFHQILEGRMKESNKNAKAPQFVRRIELVQKRSIMYYQQQSSHPFLKIVVALPTMVANCRGILDRGIHIDGLGMKSFMTYESNVFFALRFMIDCNIVGGNWIEVPVGKYSTTGKNLTSCQLEFDCLYTDLVSHPAEGEFSKMAPFRILSFDIECAGRKGLFPEPTHDPVIQVANLVTVQGEDQPSVRNVMTLKSCAPIVGVDVMSFNSEREVLLAWRVKLFDFIMIYYYELKVGFGCSLNGCFMACASDLLLASLDIDLIREVDPDIIIGYNICNFDLPYLIQGKRANVLGIAGFPIFGRIRNSPVRVKDTTFSSRQYGTRESKEIAIEGRVQFDLLQAMHRDYKLSSYSLNSVSAHFLGEQKEDVHHSIISDLQNGNAETRRRLAVYCLKDAYLPQRLMDKLMFIYNYVEMARVTGVPISFLLTRGQSIKVLSQLLRKAKQKNLVIPNVKRAGSEQGTYEGATVLEAKAGFYEKPIATLDFASLYPSIMMAYNLCYCTLVMPEDVRKLNLPPECINKTPSGETFVKPELQKGILPEILEELIAARKRAKADLKEAKDPLEKAVLDGRQLALKISANSVYGFTGATIGQLPCLEISSSVTSYGRQMIEHTKKLVEEKFTVGGGYEHNAEVIYGDTDSVMVRFGVSTVAEAMKLGREAADYISGTFIKEENEVGYKVDERAFEIKLQRFKERLERKKRYAGLYWTTPDKYDKMDTKGIETVRRDNCLLVKNLVTECLHRILIDRDIQGAVQYVKNTISDLLMNRLDLSLLVITKGLTKTGDDYEVKAAHVELAERMRKRDAATAPSVGDRVPYVIVKAAKGAKAYERSEDPIYVLENNIPIDPQYYLENQISKPILRIFEPILKNATKELLHGSHTRSISISTPSNSGIMKFAKKQLTCIGCKALISGSNKTLCSHCKGREAELYCKTVANGTGIGANETAGAVYL</sequence>
<feature type="domain" description="DNA polymerase delta/zeta catalytic subunit N-terminal" evidence="18">
    <location>
        <begin position="128"/>
        <end position="183"/>
    </location>
</feature>
<evidence type="ECO:0000256" key="14">
    <source>
        <dbReference type="RuleBase" id="RU000442"/>
    </source>
</evidence>
<evidence type="ECO:0000256" key="2">
    <source>
        <dbReference type="ARBA" id="ARBA00005755"/>
    </source>
</evidence>
<feature type="domain" description="DNA-directed DNA polymerase family B exonuclease" evidence="17">
    <location>
        <begin position="206"/>
        <end position="348"/>
    </location>
</feature>
<feature type="domain" description="DNA-directed DNA polymerase family B exonuclease" evidence="17">
    <location>
        <begin position="385"/>
        <end position="481"/>
    </location>
</feature>
<dbReference type="GO" id="GO:0045004">
    <property type="term" value="P:DNA replication proofreading"/>
    <property type="evidence" value="ECO:0007669"/>
    <property type="project" value="TreeGrafter"/>
</dbReference>
<dbReference type="InterPro" id="IPR023211">
    <property type="entry name" value="DNA_pol_palm_dom_sf"/>
</dbReference>
<evidence type="ECO:0000256" key="1">
    <source>
        <dbReference type="ARBA" id="ARBA00004123"/>
    </source>
</evidence>
<name>A0A9Q1QLI9_9CARY</name>
<evidence type="ECO:0000313" key="20">
    <source>
        <dbReference type="Proteomes" id="UP001153076"/>
    </source>
</evidence>
<dbReference type="Gene3D" id="1.10.132.60">
    <property type="entry name" value="DNA polymerase family B, C-terminal domain"/>
    <property type="match status" value="1"/>
</dbReference>
<dbReference type="Proteomes" id="UP001153076">
    <property type="component" value="Unassembled WGS sequence"/>
</dbReference>
<evidence type="ECO:0000259" key="18">
    <source>
        <dbReference type="Pfam" id="PF24055"/>
    </source>
</evidence>
<dbReference type="Pfam" id="PF24055">
    <property type="entry name" value="POL3_N"/>
    <property type="match status" value="1"/>
</dbReference>
<gene>
    <name evidence="19" type="ORF">Cgig2_022892</name>
</gene>
<evidence type="ECO:0000256" key="3">
    <source>
        <dbReference type="ARBA" id="ARBA00022679"/>
    </source>
</evidence>
<dbReference type="InterPro" id="IPR056435">
    <property type="entry name" value="DPOD/Z_N"/>
</dbReference>
<evidence type="ECO:0000256" key="13">
    <source>
        <dbReference type="ARBA" id="ARBA00049244"/>
    </source>
</evidence>
<dbReference type="GO" id="GO:0006287">
    <property type="term" value="P:base-excision repair, gap-filling"/>
    <property type="evidence" value="ECO:0007669"/>
    <property type="project" value="TreeGrafter"/>
</dbReference>
<dbReference type="InterPro" id="IPR006172">
    <property type="entry name" value="DNA-dir_DNA_pol_B"/>
</dbReference>
<dbReference type="InterPro" id="IPR043502">
    <property type="entry name" value="DNA/RNA_pol_sf"/>
</dbReference>
<dbReference type="InterPro" id="IPR017964">
    <property type="entry name" value="DNA-dir_DNA_pol_B_CS"/>
</dbReference>
<comment type="similarity">
    <text evidence="2 14">Belongs to the DNA polymerase type-B family.</text>
</comment>
<keyword evidence="8" id="KW-0378">Hydrolase</keyword>
<dbReference type="Gene3D" id="3.90.1600.10">
    <property type="entry name" value="Palm domain of DNA polymerase"/>
    <property type="match status" value="1"/>
</dbReference>
<dbReference type="InterPro" id="IPR006134">
    <property type="entry name" value="DNA-dir_DNA_pol_B_multi_dom"/>
</dbReference>
<evidence type="ECO:0000256" key="6">
    <source>
        <dbReference type="ARBA" id="ARBA00022722"/>
    </source>
</evidence>
<feature type="compositionally biased region" description="Basic residues" evidence="15">
    <location>
        <begin position="1"/>
        <end position="10"/>
    </location>
</feature>
<dbReference type="GO" id="GO:0006297">
    <property type="term" value="P:nucleotide-excision repair, DNA gap filling"/>
    <property type="evidence" value="ECO:0007669"/>
    <property type="project" value="TreeGrafter"/>
</dbReference>
<dbReference type="PANTHER" id="PTHR10322">
    <property type="entry name" value="DNA POLYMERASE CATALYTIC SUBUNIT"/>
    <property type="match status" value="1"/>
</dbReference>
<keyword evidence="6" id="KW-0540">Nuclease</keyword>
<dbReference type="GO" id="GO:0046872">
    <property type="term" value="F:metal ion binding"/>
    <property type="evidence" value="ECO:0007669"/>
    <property type="project" value="UniProtKB-KW"/>
</dbReference>
<evidence type="ECO:0000256" key="9">
    <source>
        <dbReference type="ARBA" id="ARBA00022839"/>
    </source>
</evidence>
<dbReference type="PRINTS" id="PR00106">
    <property type="entry name" value="DNAPOLB"/>
</dbReference>
<keyword evidence="10 14" id="KW-0239">DNA-directed DNA polymerase</keyword>
<evidence type="ECO:0000256" key="5">
    <source>
        <dbReference type="ARBA" id="ARBA00022705"/>
    </source>
</evidence>
<dbReference type="InterPro" id="IPR050240">
    <property type="entry name" value="DNA_pol_type-B"/>
</dbReference>
<evidence type="ECO:0000256" key="11">
    <source>
        <dbReference type="ARBA" id="ARBA00023125"/>
    </source>
</evidence>
<dbReference type="Pfam" id="PF03104">
    <property type="entry name" value="DNA_pol_B_exo1"/>
    <property type="match status" value="2"/>
</dbReference>
<dbReference type="FunFam" id="1.10.132.60:FF:000001">
    <property type="entry name" value="DNA polymerase"/>
    <property type="match status" value="1"/>
</dbReference>
<dbReference type="SUPFAM" id="SSF56672">
    <property type="entry name" value="DNA/RNA polymerases"/>
    <property type="match status" value="1"/>
</dbReference>
<evidence type="ECO:0000259" key="17">
    <source>
        <dbReference type="Pfam" id="PF03104"/>
    </source>
</evidence>
<evidence type="ECO:0000256" key="10">
    <source>
        <dbReference type="ARBA" id="ARBA00022932"/>
    </source>
</evidence>
<reference evidence="19" key="1">
    <citation type="submission" date="2022-04" db="EMBL/GenBank/DDBJ databases">
        <title>Carnegiea gigantea Genome sequencing and assembly v2.</title>
        <authorList>
            <person name="Copetti D."/>
            <person name="Sanderson M.J."/>
            <person name="Burquez A."/>
            <person name="Wojciechowski M.F."/>
        </authorList>
    </citation>
    <scope>NUCLEOTIDE SEQUENCE</scope>
    <source>
        <strain evidence="19">SGP5-SGP5p</strain>
        <tissue evidence="19">Aerial part</tissue>
    </source>
</reference>
<evidence type="ECO:0000313" key="19">
    <source>
        <dbReference type="EMBL" id="KAJ8447163.1"/>
    </source>
</evidence>
<dbReference type="InterPro" id="IPR012337">
    <property type="entry name" value="RNaseH-like_sf"/>
</dbReference>
<dbReference type="InterPro" id="IPR006133">
    <property type="entry name" value="DNA-dir_DNA_pol_B_exonuc"/>
</dbReference>
<dbReference type="AlphaFoldDB" id="A0A9Q1QLI9"/>
<evidence type="ECO:0000256" key="12">
    <source>
        <dbReference type="ARBA" id="ARBA00023242"/>
    </source>
</evidence>
<organism evidence="19 20">
    <name type="scientific">Carnegiea gigantea</name>
    <dbReference type="NCBI Taxonomy" id="171969"/>
    <lineage>
        <taxon>Eukaryota</taxon>
        <taxon>Viridiplantae</taxon>
        <taxon>Streptophyta</taxon>
        <taxon>Embryophyta</taxon>
        <taxon>Tracheophyta</taxon>
        <taxon>Spermatophyta</taxon>
        <taxon>Magnoliopsida</taxon>
        <taxon>eudicotyledons</taxon>
        <taxon>Gunneridae</taxon>
        <taxon>Pentapetalae</taxon>
        <taxon>Caryophyllales</taxon>
        <taxon>Cactineae</taxon>
        <taxon>Cactaceae</taxon>
        <taxon>Cactoideae</taxon>
        <taxon>Echinocereeae</taxon>
        <taxon>Carnegiea</taxon>
    </lineage>
</organism>
<dbReference type="SMART" id="SM00486">
    <property type="entry name" value="POLBc"/>
    <property type="match status" value="1"/>
</dbReference>
<dbReference type="Gene3D" id="3.30.420.10">
    <property type="entry name" value="Ribonuclease H-like superfamily/Ribonuclease H"/>
    <property type="match status" value="2"/>
</dbReference>
<keyword evidence="11 14" id="KW-0238">DNA-binding</keyword>
<dbReference type="EMBL" id="JAKOGI010000041">
    <property type="protein sequence ID" value="KAJ8447163.1"/>
    <property type="molecule type" value="Genomic_DNA"/>
</dbReference>
<dbReference type="NCBIfam" id="TIGR00592">
    <property type="entry name" value="pol2"/>
    <property type="match status" value="1"/>
</dbReference>
<dbReference type="PROSITE" id="PS00116">
    <property type="entry name" value="DNA_POLYMERASE_B"/>
    <property type="match status" value="1"/>
</dbReference>
<evidence type="ECO:0000256" key="15">
    <source>
        <dbReference type="SAM" id="MobiDB-lite"/>
    </source>
</evidence>
<dbReference type="GO" id="GO:0003887">
    <property type="term" value="F:DNA-directed DNA polymerase activity"/>
    <property type="evidence" value="ECO:0007669"/>
    <property type="project" value="UniProtKB-KW"/>
</dbReference>
<evidence type="ECO:0000256" key="8">
    <source>
        <dbReference type="ARBA" id="ARBA00022801"/>
    </source>
</evidence>
<keyword evidence="9" id="KW-0269">Exonuclease</keyword>
<comment type="subcellular location">
    <subcellularLocation>
        <location evidence="1">Nucleus</location>
    </subcellularLocation>
</comment>
<dbReference type="Gene3D" id="1.10.287.690">
    <property type="entry name" value="Helix hairpin bin"/>
    <property type="match status" value="1"/>
</dbReference>
<dbReference type="CDD" id="cd05533">
    <property type="entry name" value="POLBc_delta"/>
    <property type="match status" value="1"/>
</dbReference>
<dbReference type="GO" id="GO:0043625">
    <property type="term" value="C:delta DNA polymerase complex"/>
    <property type="evidence" value="ECO:0007669"/>
    <property type="project" value="TreeGrafter"/>
</dbReference>
<dbReference type="GO" id="GO:0000166">
    <property type="term" value="F:nucleotide binding"/>
    <property type="evidence" value="ECO:0007669"/>
    <property type="project" value="InterPro"/>
</dbReference>
<dbReference type="Gene3D" id="3.30.342.10">
    <property type="entry name" value="DNA Polymerase, chain B, domain 1"/>
    <property type="match status" value="1"/>
</dbReference>
<dbReference type="Pfam" id="PF00136">
    <property type="entry name" value="DNA_pol_B"/>
    <property type="match status" value="1"/>
</dbReference>
<comment type="catalytic activity">
    <reaction evidence="13 14">
        <text>DNA(n) + a 2'-deoxyribonucleoside 5'-triphosphate = DNA(n+1) + diphosphate</text>
        <dbReference type="Rhea" id="RHEA:22508"/>
        <dbReference type="Rhea" id="RHEA-COMP:17339"/>
        <dbReference type="Rhea" id="RHEA-COMP:17340"/>
        <dbReference type="ChEBI" id="CHEBI:33019"/>
        <dbReference type="ChEBI" id="CHEBI:61560"/>
        <dbReference type="ChEBI" id="CHEBI:173112"/>
        <dbReference type="EC" id="2.7.7.7"/>
    </reaction>
</comment>
<feature type="domain" description="DNA-directed DNA polymerase family B multifunctional" evidence="16">
    <location>
        <begin position="545"/>
        <end position="988"/>
    </location>
</feature>
<keyword evidence="20" id="KW-1185">Reference proteome</keyword>
<dbReference type="GO" id="GO:0003677">
    <property type="term" value="F:DNA binding"/>
    <property type="evidence" value="ECO:0007669"/>
    <property type="project" value="UniProtKB-KW"/>
</dbReference>
<keyword evidence="5 14" id="KW-0235">DNA replication</keyword>
<dbReference type="InterPro" id="IPR036397">
    <property type="entry name" value="RNaseH_sf"/>
</dbReference>
<dbReference type="FunFam" id="3.30.420.10:FF:000004">
    <property type="entry name" value="DNA polymerase"/>
    <property type="match status" value="1"/>
</dbReference>
<dbReference type="OrthoDB" id="2414538at2759"/>
<keyword evidence="7" id="KW-0479">Metal-binding</keyword>
<dbReference type="SUPFAM" id="SSF53098">
    <property type="entry name" value="Ribonuclease H-like"/>
    <property type="match status" value="1"/>
</dbReference>
<accession>A0A9Q1QLI9</accession>
<comment type="caution">
    <text evidence="19">The sequence shown here is derived from an EMBL/GenBank/DDBJ whole genome shotgun (WGS) entry which is preliminary data.</text>
</comment>
<dbReference type="PANTHER" id="PTHR10322:SF23">
    <property type="entry name" value="DNA POLYMERASE DELTA CATALYTIC SUBUNIT"/>
    <property type="match status" value="1"/>
</dbReference>
<dbReference type="CDD" id="cd05777">
    <property type="entry name" value="DNA_polB_delta_exo"/>
    <property type="match status" value="1"/>
</dbReference>
<dbReference type="EC" id="2.7.7.7" evidence="14"/>